<sequence length="151" mass="17688">MRVILESGDKPEMKAVIYNLQKCGLDFVIVEEDTKQVHRLVSDNELRTAISKVLTSFTVGTQWVAVYRILVDFYGFPEAYDAFCTKIKNLMKGINLTYPCDYQTIQKPLSSHAILQKHYNQWKEYKAKKDDRFFPRQKKIADKLFKLLQEA</sequence>
<dbReference type="AlphaFoldDB" id="A0A1H4DMZ6"/>
<organism evidence="1 2">
    <name type="scientific">Xylanibacter ruminicola</name>
    <name type="common">Prevotella ruminicola</name>
    <dbReference type="NCBI Taxonomy" id="839"/>
    <lineage>
        <taxon>Bacteria</taxon>
        <taxon>Pseudomonadati</taxon>
        <taxon>Bacteroidota</taxon>
        <taxon>Bacteroidia</taxon>
        <taxon>Bacteroidales</taxon>
        <taxon>Prevotellaceae</taxon>
        <taxon>Xylanibacter</taxon>
    </lineage>
</organism>
<gene>
    <name evidence="1" type="ORF">SAMN05216462_2414</name>
</gene>
<evidence type="ECO:0000313" key="2">
    <source>
        <dbReference type="Proteomes" id="UP000182257"/>
    </source>
</evidence>
<dbReference type="EMBL" id="FNRF01000004">
    <property type="protein sequence ID" value="SEA73898.1"/>
    <property type="molecule type" value="Genomic_DNA"/>
</dbReference>
<reference evidence="1 2" key="1">
    <citation type="submission" date="2016-10" db="EMBL/GenBank/DDBJ databases">
        <authorList>
            <person name="de Groot N.N."/>
        </authorList>
    </citation>
    <scope>NUCLEOTIDE SEQUENCE [LARGE SCALE GENOMIC DNA]</scope>
    <source>
        <strain evidence="1 2">D31d</strain>
    </source>
</reference>
<dbReference type="Proteomes" id="UP000182257">
    <property type="component" value="Unassembled WGS sequence"/>
</dbReference>
<proteinExistence type="predicted"/>
<accession>A0A1H4DMZ6</accession>
<evidence type="ECO:0000313" key="1">
    <source>
        <dbReference type="EMBL" id="SEA73898.1"/>
    </source>
</evidence>
<protein>
    <submittedName>
        <fullName evidence="1">Uncharacterized protein</fullName>
    </submittedName>
</protein>
<name>A0A1H4DMZ6_XYLRU</name>
<dbReference type="OrthoDB" id="1083188at2"/>
<dbReference type="RefSeq" id="WP_074761732.1">
    <property type="nucleotide sequence ID" value="NZ_FNRF01000004.1"/>
</dbReference>